<dbReference type="KEGG" id="ehx:EMIHUDRAFT_64530"/>
<dbReference type="InterPro" id="IPR001623">
    <property type="entry name" value="DnaJ_domain"/>
</dbReference>
<dbReference type="AlphaFoldDB" id="A0A0D3JSK5"/>
<proteinExistence type="predicted"/>
<dbReference type="HOGENOM" id="CLU_3093856_0_0_1"/>
<dbReference type="PROSITE" id="PS50076">
    <property type="entry name" value="DNAJ_2"/>
    <property type="match status" value="1"/>
</dbReference>
<evidence type="ECO:0000313" key="3">
    <source>
        <dbReference type="EnsemblProtists" id="EOD26490"/>
    </source>
</evidence>
<evidence type="ECO:0000256" key="1">
    <source>
        <dbReference type="SAM" id="MobiDB-lite"/>
    </source>
</evidence>
<organism evidence="3 4">
    <name type="scientific">Emiliania huxleyi (strain CCMP1516)</name>
    <dbReference type="NCBI Taxonomy" id="280463"/>
    <lineage>
        <taxon>Eukaryota</taxon>
        <taxon>Haptista</taxon>
        <taxon>Haptophyta</taxon>
        <taxon>Prymnesiophyceae</taxon>
        <taxon>Isochrysidales</taxon>
        <taxon>Noelaerhabdaceae</taxon>
        <taxon>Emiliania</taxon>
    </lineage>
</organism>
<reference evidence="3" key="2">
    <citation type="submission" date="2024-10" db="UniProtKB">
        <authorList>
            <consortium name="EnsemblProtists"/>
        </authorList>
    </citation>
    <scope>IDENTIFICATION</scope>
</reference>
<sequence>YEALEVQANATLDDIKKAYRKLALVLHPDRNGGEEARCPPAPRRKRSRLLLA</sequence>
<dbReference type="PaxDb" id="2903-EOD26490"/>
<keyword evidence="4" id="KW-1185">Reference proteome</keyword>
<protein>
    <recommendedName>
        <fullName evidence="2">J domain-containing protein</fullName>
    </recommendedName>
</protein>
<dbReference type="EnsemblProtists" id="EOD26490">
    <property type="protein sequence ID" value="EOD26490"/>
    <property type="gene ID" value="EMIHUDRAFT_64530"/>
</dbReference>
<evidence type="ECO:0000259" key="2">
    <source>
        <dbReference type="PROSITE" id="PS50076"/>
    </source>
</evidence>
<dbReference type="Gene3D" id="1.10.287.110">
    <property type="entry name" value="DnaJ domain"/>
    <property type="match status" value="1"/>
</dbReference>
<dbReference type="SMART" id="SM00271">
    <property type="entry name" value="DnaJ"/>
    <property type="match status" value="1"/>
</dbReference>
<evidence type="ECO:0000313" key="4">
    <source>
        <dbReference type="Proteomes" id="UP000013827"/>
    </source>
</evidence>
<dbReference type="PANTHER" id="PTHR24074">
    <property type="entry name" value="CO-CHAPERONE PROTEIN DJLA"/>
    <property type="match status" value="1"/>
</dbReference>
<reference evidence="4" key="1">
    <citation type="journal article" date="2013" name="Nature">
        <title>Pan genome of the phytoplankton Emiliania underpins its global distribution.</title>
        <authorList>
            <person name="Read B.A."/>
            <person name="Kegel J."/>
            <person name="Klute M.J."/>
            <person name="Kuo A."/>
            <person name="Lefebvre S.C."/>
            <person name="Maumus F."/>
            <person name="Mayer C."/>
            <person name="Miller J."/>
            <person name="Monier A."/>
            <person name="Salamov A."/>
            <person name="Young J."/>
            <person name="Aguilar M."/>
            <person name="Claverie J.M."/>
            <person name="Frickenhaus S."/>
            <person name="Gonzalez K."/>
            <person name="Herman E.K."/>
            <person name="Lin Y.C."/>
            <person name="Napier J."/>
            <person name="Ogata H."/>
            <person name="Sarno A.F."/>
            <person name="Shmutz J."/>
            <person name="Schroeder D."/>
            <person name="de Vargas C."/>
            <person name="Verret F."/>
            <person name="von Dassow P."/>
            <person name="Valentin K."/>
            <person name="Van de Peer Y."/>
            <person name="Wheeler G."/>
            <person name="Dacks J.B."/>
            <person name="Delwiche C.F."/>
            <person name="Dyhrman S.T."/>
            <person name="Glockner G."/>
            <person name="John U."/>
            <person name="Richards T."/>
            <person name="Worden A.Z."/>
            <person name="Zhang X."/>
            <person name="Grigoriev I.V."/>
            <person name="Allen A.E."/>
            <person name="Bidle K."/>
            <person name="Borodovsky M."/>
            <person name="Bowler C."/>
            <person name="Brownlee C."/>
            <person name="Cock J.M."/>
            <person name="Elias M."/>
            <person name="Gladyshev V.N."/>
            <person name="Groth M."/>
            <person name="Guda C."/>
            <person name="Hadaegh A."/>
            <person name="Iglesias-Rodriguez M.D."/>
            <person name="Jenkins J."/>
            <person name="Jones B.M."/>
            <person name="Lawson T."/>
            <person name="Leese F."/>
            <person name="Lindquist E."/>
            <person name="Lobanov A."/>
            <person name="Lomsadze A."/>
            <person name="Malik S.B."/>
            <person name="Marsh M.E."/>
            <person name="Mackinder L."/>
            <person name="Mock T."/>
            <person name="Mueller-Roeber B."/>
            <person name="Pagarete A."/>
            <person name="Parker M."/>
            <person name="Probert I."/>
            <person name="Quesneville H."/>
            <person name="Raines C."/>
            <person name="Rensing S.A."/>
            <person name="Riano-Pachon D.M."/>
            <person name="Richier S."/>
            <person name="Rokitta S."/>
            <person name="Shiraiwa Y."/>
            <person name="Soanes D.M."/>
            <person name="van der Giezen M."/>
            <person name="Wahlund T.M."/>
            <person name="Williams B."/>
            <person name="Wilson W."/>
            <person name="Wolfe G."/>
            <person name="Wurch L.L."/>
        </authorList>
    </citation>
    <scope>NUCLEOTIDE SEQUENCE</scope>
</reference>
<feature type="region of interest" description="Disordered" evidence="1">
    <location>
        <begin position="30"/>
        <end position="52"/>
    </location>
</feature>
<dbReference type="InterPro" id="IPR036869">
    <property type="entry name" value="J_dom_sf"/>
</dbReference>
<dbReference type="Pfam" id="PF00226">
    <property type="entry name" value="DnaJ"/>
    <property type="match status" value="1"/>
</dbReference>
<name>A0A0D3JSK5_EMIH1</name>
<dbReference type="PRINTS" id="PR00625">
    <property type="entry name" value="JDOMAIN"/>
</dbReference>
<dbReference type="RefSeq" id="XP_005778919.1">
    <property type="nucleotide sequence ID" value="XM_005778862.1"/>
</dbReference>
<dbReference type="Proteomes" id="UP000013827">
    <property type="component" value="Unassembled WGS sequence"/>
</dbReference>
<dbReference type="GeneID" id="17272036"/>
<feature type="domain" description="J" evidence="2">
    <location>
        <begin position="1"/>
        <end position="52"/>
    </location>
</feature>
<feature type="compositionally biased region" description="Basic residues" evidence="1">
    <location>
        <begin position="42"/>
        <end position="52"/>
    </location>
</feature>
<accession>A0A0D3JSK5</accession>
<dbReference type="InterPro" id="IPR050817">
    <property type="entry name" value="DjlA_DnaK_co-chaperone"/>
</dbReference>
<dbReference type="CDD" id="cd06257">
    <property type="entry name" value="DnaJ"/>
    <property type="match status" value="1"/>
</dbReference>
<dbReference type="SUPFAM" id="SSF46565">
    <property type="entry name" value="Chaperone J-domain"/>
    <property type="match status" value="1"/>
</dbReference>